<dbReference type="PANTHER" id="PTHR42760">
    <property type="entry name" value="SHORT-CHAIN DEHYDROGENASES/REDUCTASES FAMILY MEMBER"/>
    <property type="match status" value="1"/>
</dbReference>
<dbReference type="GO" id="GO:0009688">
    <property type="term" value="P:abscisic acid biosynthetic process"/>
    <property type="evidence" value="ECO:0007669"/>
    <property type="project" value="UniProtKB-ARBA"/>
</dbReference>
<dbReference type="EMBL" id="KZ613482">
    <property type="protein sequence ID" value="PMD21113.1"/>
    <property type="molecule type" value="Genomic_DNA"/>
</dbReference>
<evidence type="ECO:0000256" key="1">
    <source>
        <dbReference type="ARBA" id="ARBA00006484"/>
    </source>
</evidence>
<evidence type="ECO:0000313" key="4">
    <source>
        <dbReference type="EMBL" id="PMD21113.1"/>
    </source>
</evidence>
<organism evidence="4 5">
    <name type="scientific">Hyaloscypha hepaticicola</name>
    <dbReference type="NCBI Taxonomy" id="2082293"/>
    <lineage>
        <taxon>Eukaryota</taxon>
        <taxon>Fungi</taxon>
        <taxon>Dikarya</taxon>
        <taxon>Ascomycota</taxon>
        <taxon>Pezizomycotina</taxon>
        <taxon>Leotiomycetes</taxon>
        <taxon>Helotiales</taxon>
        <taxon>Hyaloscyphaceae</taxon>
        <taxon>Hyaloscypha</taxon>
    </lineage>
</organism>
<keyword evidence="5" id="KW-1185">Reference proteome</keyword>
<evidence type="ECO:0000256" key="3">
    <source>
        <dbReference type="ARBA" id="ARBA00023002"/>
    </source>
</evidence>
<keyword evidence="3" id="KW-0560">Oxidoreductase</keyword>
<dbReference type="Proteomes" id="UP000235672">
    <property type="component" value="Unassembled WGS sequence"/>
</dbReference>
<accession>A0A2J6Q4D9</accession>
<dbReference type="OrthoDB" id="1669814at2759"/>
<gene>
    <name evidence="4" type="ORF">NA56DRAFT_645829</name>
</gene>
<evidence type="ECO:0000313" key="5">
    <source>
        <dbReference type="Proteomes" id="UP000235672"/>
    </source>
</evidence>
<keyword evidence="2" id="KW-0521">NADP</keyword>
<dbReference type="PRINTS" id="PR00080">
    <property type="entry name" value="SDRFAMILY"/>
</dbReference>
<dbReference type="Gene3D" id="3.40.50.720">
    <property type="entry name" value="NAD(P)-binding Rossmann-like Domain"/>
    <property type="match status" value="1"/>
</dbReference>
<dbReference type="CDD" id="cd05233">
    <property type="entry name" value="SDR_c"/>
    <property type="match status" value="1"/>
</dbReference>
<dbReference type="InterPro" id="IPR036291">
    <property type="entry name" value="NAD(P)-bd_dom_sf"/>
</dbReference>
<dbReference type="InterPro" id="IPR020904">
    <property type="entry name" value="Sc_DH/Rdtase_CS"/>
</dbReference>
<dbReference type="PANTHER" id="PTHR42760:SF83">
    <property type="entry name" value="(3R)-3-HYDROXYACYL-COA DEHYDROGENASE"/>
    <property type="match status" value="1"/>
</dbReference>
<dbReference type="SUPFAM" id="SSF51735">
    <property type="entry name" value="NAD(P)-binding Rossmann-fold domains"/>
    <property type="match status" value="1"/>
</dbReference>
<dbReference type="STRING" id="1745343.A0A2J6Q4D9"/>
<protein>
    <submittedName>
        <fullName evidence="4">NAD(P)-binding protein</fullName>
    </submittedName>
</protein>
<dbReference type="GO" id="GO:0006633">
    <property type="term" value="P:fatty acid biosynthetic process"/>
    <property type="evidence" value="ECO:0007669"/>
    <property type="project" value="TreeGrafter"/>
</dbReference>
<dbReference type="PRINTS" id="PR00081">
    <property type="entry name" value="GDHRDH"/>
</dbReference>
<sequence length="246" mass="26070">MAKTFENKVILCTGAGSGIGRATSIKLSQLGAILALTDINGSSLSETLSLCDQRDHFISPFDIGSTEACNNFIDAIIRKYGKINHIFNCAGINPTSLSTASITDEYWDKILNTNLKGLFNITRACIPHLASGASFVNVSSIAGLRPTAGFAVYCASKYGVIGFSKCMALELGPKGIRTNIVAPGYINTPTNANVVAGKESVEKSEKQISFGRMGTPDEVADLVVFLFGDESRYINGSVVEINGGLV</sequence>
<name>A0A2J6Q4D9_9HELO</name>
<proteinExistence type="inferred from homology"/>
<dbReference type="Pfam" id="PF13561">
    <property type="entry name" value="adh_short_C2"/>
    <property type="match status" value="1"/>
</dbReference>
<evidence type="ECO:0000256" key="2">
    <source>
        <dbReference type="ARBA" id="ARBA00022857"/>
    </source>
</evidence>
<dbReference type="GO" id="GO:0016616">
    <property type="term" value="F:oxidoreductase activity, acting on the CH-OH group of donors, NAD or NADP as acceptor"/>
    <property type="evidence" value="ECO:0007669"/>
    <property type="project" value="TreeGrafter"/>
</dbReference>
<dbReference type="AlphaFoldDB" id="A0A2J6Q4D9"/>
<dbReference type="InterPro" id="IPR002347">
    <property type="entry name" value="SDR_fam"/>
</dbReference>
<reference evidence="4 5" key="1">
    <citation type="submission" date="2016-05" db="EMBL/GenBank/DDBJ databases">
        <title>A degradative enzymes factory behind the ericoid mycorrhizal symbiosis.</title>
        <authorList>
            <consortium name="DOE Joint Genome Institute"/>
            <person name="Martino E."/>
            <person name="Morin E."/>
            <person name="Grelet G."/>
            <person name="Kuo A."/>
            <person name="Kohler A."/>
            <person name="Daghino S."/>
            <person name="Barry K."/>
            <person name="Choi C."/>
            <person name="Cichocki N."/>
            <person name="Clum A."/>
            <person name="Copeland A."/>
            <person name="Hainaut M."/>
            <person name="Haridas S."/>
            <person name="Labutti K."/>
            <person name="Lindquist E."/>
            <person name="Lipzen A."/>
            <person name="Khouja H.-R."/>
            <person name="Murat C."/>
            <person name="Ohm R."/>
            <person name="Olson A."/>
            <person name="Spatafora J."/>
            <person name="Veneault-Fourrey C."/>
            <person name="Henrissat B."/>
            <person name="Grigoriev I."/>
            <person name="Martin F."/>
            <person name="Perotto S."/>
        </authorList>
    </citation>
    <scope>NUCLEOTIDE SEQUENCE [LARGE SCALE GENOMIC DNA]</scope>
    <source>
        <strain evidence="4 5">UAMH 7357</strain>
    </source>
</reference>
<comment type="similarity">
    <text evidence="1">Belongs to the short-chain dehydrogenases/reductases (SDR) family.</text>
</comment>
<dbReference type="FunFam" id="3.40.50.720:FF:000084">
    <property type="entry name" value="Short-chain dehydrogenase reductase"/>
    <property type="match status" value="1"/>
</dbReference>
<dbReference type="PROSITE" id="PS00061">
    <property type="entry name" value="ADH_SHORT"/>
    <property type="match status" value="1"/>
</dbReference>
<dbReference type="GO" id="GO:0048038">
    <property type="term" value="F:quinone binding"/>
    <property type="evidence" value="ECO:0007669"/>
    <property type="project" value="TreeGrafter"/>
</dbReference>